<dbReference type="InterPro" id="IPR036390">
    <property type="entry name" value="WH_DNA-bd_sf"/>
</dbReference>
<accession>A0ABW2A8U8</accession>
<dbReference type="PROSITE" id="PS50995">
    <property type="entry name" value="HTH_MARR_2"/>
    <property type="match status" value="1"/>
</dbReference>
<protein>
    <submittedName>
        <fullName evidence="5">MarR family winged helix-turn-helix transcriptional regulator</fullName>
    </submittedName>
</protein>
<dbReference type="Proteomes" id="UP001596422">
    <property type="component" value="Unassembled WGS sequence"/>
</dbReference>
<dbReference type="SUPFAM" id="SSF46785">
    <property type="entry name" value="Winged helix' DNA-binding domain"/>
    <property type="match status" value="1"/>
</dbReference>
<dbReference type="PANTHER" id="PTHR35790:SF4">
    <property type="entry name" value="HTH-TYPE TRANSCRIPTIONAL REGULATOR PCHR"/>
    <property type="match status" value="1"/>
</dbReference>
<dbReference type="Gene3D" id="1.10.10.10">
    <property type="entry name" value="Winged helix-like DNA-binding domain superfamily/Winged helix DNA-binding domain"/>
    <property type="match status" value="1"/>
</dbReference>
<comment type="caution">
    <text evidence="5">The sequence shown here is derived from an EMBL/GenBank/DDBJ whole genome shotgun (WGS) entry which is preliminary data.</text>
</comment>
<feature type="domain" description="HTH marR-type" evidence="4">
    <location>
        <begin position="12"/>
        <end position="146"/>
    </location>
</feature>
<keyword evidence="2" id="KW-0238">DNA-binding</keyword>
<dbReference type="InterPro" id="IPR000835">
    <property type="entry name" value="HTH_MarR-typ"/>
</dbReference>
<dbReference type="RefSeq" id="WP_379912660.1">
    <property type="nucleotide sequence ID" value="NZ_JBHSWE010000001.1"/>
</dbReference>
<evidence type="ECO:0000256" key="3">
    <source>
        <dbReference type="ARBA" id="ARBA00023163"/>
    </source>
</evidence>
<dbReference type="InterPro" id="IPR052067">
    <property type="entry name" value="Metal_resp_HTH_trans_reg"/>
</dbReference>
<dbReference type="SMART" id="SM00347">
    <property type="entry name" value="HTH_MARR"/>
    <property type="match status" value="1"/>
</dbReference>
<dbReference type="InterPro" id="IPR036388">
    <property type="entry name" value="WH-like_DNA-bd_sf"/>
</dbReference>
<keyword evidence="3" id="KW-0804">Transcription</keyword>
<evidence type="ECO:0000259" key="4">
    <source>
        <dbReference type="PROSITE" id="PS50995"/>
    </source>
</evidence>
<evidence type="ECO:0000256" key="1">
    <source>
        <dbReference type="ARBA" id="ARBA00023015"/>
    </source>
</evidence>
<organism evidence="5 6">
    <name type="scientific">Marinobacterium aestuariivivens</name>
    <dbReference type="NCBI Taxonomy" id="1698799"/>
    <lineage>
        <taxon>Bacteria</taxon>
        <taxon>Pseudomonadati</taxon>
        <taxon>Pseudomonadota</taxon>
        <taxon>Gammaproteobacteria</taxon>
        <taxon>Oceanospirillales</taxon>
        <taxon>Oceanospirillaceae</taxon>
        <taxon>Marinobacterium</taxon>
    </lineage>
</organism>
<name>A0ABW2A8U8_9GAMM</name>
<evidence type="ECO:0000313" key="5">
    <source>
        <dbReference type="EMBL" id="MFC6673898.1"/>
    </source>
</evidence>
<dbReference type="PANTHER" id="PTHR35790">
    <property type="entry name" value="HTH-TYPE TRANSCRIPTIONAL REGULATOR PCHR"/>
    <property type="match status" value="1"/>
</dbReference>
<proteinExistence type="predicted"/>
<dbReference type="Pfam" id="PF12802">
    <property type="entry name" value="MarR_2"/>
    <property type="match status" value="1"/>
</dbReference>
<gene>
    <name evidence="5" type="ORF">ACFQDL_30285</name>
</gene>
<evidence type="ECO:0000256" key="2">
    <source>
        <dbReference type="ARBA" id="ARBA00023125"/>
    </source>
</evidence>
<dbReference type="EMBL" id="JBHSWE010000001">
    <property type="protein sequence ID" value="MFC6673898.1"/>
    <property type="molecule type" value="Genomic_DNA"/>
</dbReference>
<evidence type="ECO:0000313" key="6">
    <source>
        <dbReference type="Proteomes" id="UP001596422"/>
    </source>
</evidence>
<sequence>MPEQSKKSLILQQFIPYRMVNTAKRISDSLSQIYGSEAFGVTIPEWRILARLAEDERLNARDIGRITQMDKSKVSRGVKLLDGKGYLIKVKDEQDNRVTYLSLSESGRRLYHELAPRALEWESRLIKALDTSEYRDLMRILEKLDKQLDGMEP</sequence>
<keyword evidence="6" id="KW-1185">Reference proteome</keyword>
<keyword evidence="1" id="KW-0805">Transcription regulation</keyword>
<reference evidence="6" key="1">
    <citation type="journal article" date="2019" name="Int. J. Syst. Evol. Microbiol.">
        <title>The Global Catalogue of Microorganisms (GCM) 10K type strain sequencing project: providing services to taxonomists for standard genome sequencing and annotation.</title>
        <authorList>
            <consortium name="The Broad Institute Genomics Platform"/>
            <consortium name="The Broad Institute Genome Sequencing Center for Infectious Disease"/>
            <person name="Wu L."/>
            <person name="Ma J."/>
        </authorList>
    </citation>
    <scope>NUCLEOTIDE SEQUENCE [LARGE SCALE GENOMIC DNA]</scope>
    <source>
        <strain evidence="6">NBRC 111756</strain>
    </source>
</reference>